<dbReference type="InterPro" id="IPR003615">
    <property type="entry name" value="HNH_nuc"/>
</dbReference>
<keyword evidence="2" id="KW-0540">Nuclease</keyword>
<dbReference type="InterPro" id="IPR029471">
    <property type="entry name" value="HNH_5"/>
</dbReference>
<accession>A0ABV7BZ44</accession>
<dbReference type="GO" id="GO:0004519">
    <property type="term" value="F:endonuclease activity"/>
    <property type="evidence" value="ECO:0007669"/>
    <property type="project" value="UniProtKB-KW"/>
</dbReference>
<protein>
    <submittedName>
        <fullName evidence="2">HNH endonuclease</fullName>
    </submittedName>
</protein>
<organism evidence="2 3">
    <name type="scientific">Falsiroseomonas tokyonensis</name>
    <dbReference type="NCBI Taxonomy" id="430521"/>
    <lineage>
        <taxon>Bacteria</taxon>
        <taxon>Pseudomonadati</taxon>
        <taxon>Pseudomonadota</taxon>
        <taxon>Alphaproteobacteria</taxon>
        <taxon>Acetobacterales</taxon>
        <taxon>Roseomonadaceae</taxon>
        <taxon>Falsiroseomonas</taxon>
    </lineage>
</organism>
<dbReference type="CDD" id="cd00085">
    <property type="entry name" value="HNHc"/>
    <property type="match status" value="1"/>
</dbReference>
<evidence type="ECO:0000313" key="3">
    <source>
        <dbReference type="Proteomes" id="UP001595420"/>
    </source>
</evidence>
<comment type="caution">
    <text evidence="2">The sequence shown here is derived from an EMBL/GenBank/DDBJ whole genome shotgun (WGS) entry which is preliminary data.</text>
</comment>
<dbReference type="Proteomes" id="UP001595420">
    <property type="component" value="Unassembled WGS sequence"/>
</dbReference>
<proteinExistence type="predicted"/>
<reference evidence="3" key="1">
    <citation type="journal article" date="2019" name="Int. J. Syst. Evol. Microbiol.">
        <title>The Global Catalogue of Microorganisms (GCM) 10K type strain sequencing project: providing services to taxonomists for standard genome sequencing and annotation.</title>
        <authorList>
            <consortium name="The Broad Institute Genomics Platform"/>
            <consortium name="The Broad Institute Genome Sequencing Center for Infectious Disease"/>
            <person name="Wu L."/>
            <person name="Ma J."/>
        </authorList>
    </citation>
    <scope>NUCLEOTIDE SEQUENCE [LARGE SCALE GENOMIC DNA]</scope>
    <source>
        <strain evidence="3">CGMCC 1.16855</strain>
    </source>
</reference>
<dbReference type="RefSeq" id="WP_216838835.1">
    <property type="nucleotide sequence ID" value="NZ_JAFNJS010000007.1"/>
</dbReference>
<evidence type="ECO:0000259" key="1">
    <source>
        <dbReference type="Pfam" id="PF14279"/>
    </source>
</evidence>
<sequence length="292" mass="32381">MELWEYDLDKHEQQRIPTPGRCIYCLGTENLTDEHIIPFALGGNTVIFEDAACKSCAERIQPYEQEVLRKQLGVFRIQVDAPSRTKPKNRPTHTSLHFLEVNDRGEVIRDLGERSYRIADAPLALNLWQLPEARMMRLNAEPGDDHGKPWTYCDEGTASKLARRVAEETGSLHVAVKVGAVNRDHFLRFLAKTAHAFAVSRLGLDGFQPFLTEAILNESHDLSKYVGGGPQDAPHEVDPATTTLLTLGQVADGPGNGLHAVRLQFYPQLGSPAYVVVVGEPLPTDKRPSSGR</sequence>
<keyword evidence="3" id="KW-1185">Reference proteome</keyword>
<name>A0ABV7BZ44_9PROT</name>
<dbReference type="EMBL" id="JBHRSB010000007">
    <property type="protein sequence ID" value="MFC3002750.1"/>
    <property type="molecule type" value="Genomic_DNA"/>
</dbReference>
<feature type="domain" description="HNH endonuclease 5" evidence="1">
    <location>
        <begin position="22"/>
        <end position="68"/>
    </location>
</feature>
<keyword evidence="2" id="KW-0378">Hydrolase</keyword>
<gene>
    <name evidence="2" type="ORF">ACFOD3_22815</name>
</gene>
<keyword evidence="2" id="KW-0255">Endonuclease</keyword>
<dbReference type="Pfam" id="PF14279">
    <property type="entry name" value="HNH_5"/>
    <property type="match status" value="1"/>
</dbReference>
<evidence type="ECO:0000313" key="2">
    <source>
        <dbReference type="EMBL" id="MFC3002750.1"/>
    </source>
</evidence>